<protein>
    <submittedName>
        <fullName evidence="2">Aldo/keto reductase</fullName>
    </submittedName>
</protein>
<dbReference type="InterPro" id="IPR036812">
    <property type="entry name" value="NAD(P)_OxRdtase_dom_sf"/>
</dbReference>
<evidence type="ECO:0000313" key="2">
    <source>
        <dbReference type="EMBL" id="PKY99505.1"/>
    </source>
</evidence>
<dbReference type="Proteomes" id="UP000234778">
    <property type="component" value="Unassembled WGS sequence"/>
</dbReference>
<dbReference type="PANTHER" id="PTHR43364:SF1">
    <property type="entry name" value="OXIDOREDUCTASE YDHF"/>
    <property type="match status" value="1"/>
</dbReference>
<dbReference type="InterPro" id="IPR023210">
    <property type="entry name" value="NADP_OxRdtase_dom"/>
</dbReference>
<gene>
    <name evidence="2" type="ORF">CYJ26_01005</name>
</gene>
<reference evidence="2 3" key="1">
    <citation type="submission" date="2017-12" db="EMBL/GenBank/DDBJ databases">
        <title>Phylogenetic diversity of female urinary microbiome.</title>
        <authorList>
            <person name="Thomas-White K."/>
            <person name="Wolfe A.J."/>
        </authorList>
    </citation>
    <scope>NUCLEOTIDE SEQUENCE [LARGE SCALE GENOMIC DNA]</scope>
    <source>
        <strain evidence="2 3">UMB0319</strain>
    </source>
</reference>
<feature type="domain" description="NADP-dependent oxidoreductase" evidence="1">
    <location>
        <begin position="16"/>
        <end position="297"/>
    </location>
</feature>
<dbReference type="RefSeq" id="WP_006549709.1">
    <property type="nucleotide sequence ID" value="NZ_JASPEK010000002.1"/>
</dbReference>
<dbReference type="Gene3D" id="3.20.20.100">
    <property type="entry name" value="NADP-dependent oxidoreductase domain"/>
    <property type="match status" value="1"/>
</dbReference>
<dbReference type="PANTHER" id="PTHR43364">
    <property type="entry name" value="NADH-SPECIFIC METHYLGLYOXAL REDUCTASE-RELATED"/>
    <property type="match status" value="1"/>
</dbReference>
<evidence type="ECO:0000313" key="3">
    <source>
        <dbReference type="Proteomes" id="UP000234778"/>
    </source>
</evidence>
<dbReference type="AlphaFoldDB" id="A0A2I1KV45"/>
<sequence>MKTLPLGTSDLTASNIVLGCMRIRDKSDAEIRQLVSTALEAGITMFDHADIYGGDHACEKRFSQALGWSRSEREQVVLQTKCGIRGGWFDFSAEHIITSVERSLTALGTDYLDVLLLHRPDALVEPEEVAQAFDELHAAGKVRHFGVSNHTRGQLELLRATVRQPLLVNQLQLSLTHAPMIAEGVALNMQHDQALSRTDGILDYCRLTSTTIQAWSPFQSGDGTGPFVGNSSYYLPLNETLNRLAAEYGVSPDTIATAWITRHPAAMQVVVGTTSPQRVRDAVAGSELPLTREQWYEVFRAAGYVVP</sequence>
<dbReference type="InterPro" id="IPR050523">
    <property type="entry name" value="AKR_Detox_Biosynth"/>
</dbReference>
<accession>A0A2I1KV45</accession>
<dbReference type="Pfam" id="PF00248">
    <property type="entry name" value="Aldo_ket_red"/>
    <property type="match status" value="1"/>
</dbReference>
<dbReference type="SUPFAM" id="SSF51430">
    <property type="entry name" value="NAD(P)-linked oxidoreductase"/>
    <property type="match status" value="1"/>
</dbReference>
<comment type="caution">
    <text evidence="2">The sequence shown here is derived from an EMBL/GenBank/DDBJ whole genome shotgun (WGS) entry which is preliminary data.</text>
</comment>
<proteinExistence type="predicted"/>
<dbReference type="GeneID" id="81707526"/>
<dbReference type="EMBL" id="PKHA01000001">
    <property type="protein sequence ID" value="PKY99505.1"/>
    <property type="molecule type" value="Genomic_DNA"/>
</dbReference>
<organism evidence="2 3">
    <name type="scientific">Actinomyces urogenitalis</name>
    <dbReference type="NCBI Taxonomy" id="103621"/>
    <lineage>
        <taxon>Bacteria</taxon>
        <taxon>Bacillati</taxon>
        <taxon>Actinomycetota</taxon>
        <taxon>Actinomycetes</taxon>
        <taxon>Actinomycetales</taxon>
        <taxon>Actinomycetaceae</taxon>
        <taxon>Actinomyces</taxon>
    </lineage>
</organism>
<dbReference type="GO" id="GO:0016491">
    <property type="term" value="F:oxidoreductase activity"/>
    <property type="evidence" value="ECO:0007669"/>
    <property type="project" value="InterPro"/>
</dbReference>
<dbReference type="InterPro" id="IPR020471">
    <property type="entry name" value="AKR"/>
</dbReference>
<evidence type="ECO:0000259" key="1">
    <source>
        <dbReference type="Pfam" id="PF00248"/>
    </source>
</evidence>
<dbReference type="GO" id="GO:0005829">
    <property type="term" value="C:cytosol"/>
    <property type="evidence" value="ECO:0007669"/>
    <property type="project" value="TreeGrafter"/>
</dbReference>
<dbReference type="CDD" id="cd19092">
    <property type="entry name" value="AKR_BsYcsN_EcYdhF-like"/>
    <property type="match status" value="1"/>
</dbReference>
<dbReference type="PRINTS" id="PR00069">
    <property type="entry name" value="ALDKETRDTASE"/>
</dbReference>
<name>A0A2I1KV45_9ACTO</name>